<dbReference type="RefSeq" id="WP_127000164.1">
    <property type="nucleotide sequence ID" value="NZ_CP034346.1"/>
</dbReference>
<keyword evidence="3 8" id="KW-0812">Transmembrane</keyword>
<organism evidence="11 12">
    <name type="scientific">Paenibacillus lutimineralis</name>
    <dbReference type="NCBI Taxonomy" id="2707005"/>
    <lineage>
        <taxon>Bacteria</taxon>
        <taxon>Bacillati</taxon>
        <taxon>Bacillota</taxon>
        <taxon>Bacilli</taxon>
        <taxon>Bacillales</taxon>
        <taxon>Paenibacillaceae</taxon>
        <taxon>Paenibacillus</taxon>
    </lineage>
</organism>
<dbReference type="InterPro" id="IPR027417">
    <property type="entry name" value="P-loop_NTPase"/>
</dbReference>
<dbReference type="PROSITE" id="PS00211">
    <property type="entry name" value="ABC_TRANSPORTER_1"/>
    <property type="match status" value="1"/>
</dbReference>
<dbReference type="GO" id="GO:0005886">
    <property type="term" value="C:plasma membrane"/>
    <property type="evidence" value="ECO:0007669"/>
    <property type="project" value="UniProtKB-SubCell"/>
</dbReference>
<accession>A0A3Q9IA55</accession>
<proteinExistence type="inferred from homology"/>
<dbReference type="Proteomes" id="UP000270678">
    <property type="component" value="Chromosome"/>
</dbReference>
<feature type="transmembrane region" description="Helical" evidence="8">
    <location>
        <begin position="17"/>
        <end position="38"/>
    </location>
</feature>
<evidence type="ECO:0000256" key="1">
    <source>
        <dbReference type="ARBA" id="ARBA00004651"/>
    </source>
</evidence>
<feature type="domain" description="ABC transmembrane type-1" evidence="10">
    <location>
        <begin position="19"/>
        <end position="308"/>
    </location>
</feature>
<feature type="domain" description="ABC transporter" evidence="9">
    <location>
        <begin position="342"/>
        <end position="577"/>
    </location>
</feature>
<dbReference type="InterPro" id="IPR011527">
    <property type="entry name" value="ABC1_TM_dom"/>
</dbReference>
<dbReference type="GO" id="GO:0005524">
    <property type="term" value="F:ATP binding"/>
    <property type="evidence" value="ECO:0007669"/>
    <property type="project" value="UniProtKB-KW"/>
</dbReference>
<dbReference type="PANTHER" id="PTHR43394:SF1">
    <property type="entry name" value="ATP-BINDING CASSETTE SUB-FAMILY B MEMBER 10, MITOCHONDRIAL"/>
    <property type="match status" value="1"/>
</dbReference>
<dbReference type="PROSITE" id="PS50929">
    <property type="entry name" value="ABC_TM1F"/>
    <property type="match status" value="1"/>
</dbReference>
<dbReference type="KEGG" id="plut:EI981_17120"/>
<dbReference type="Pfam" id="PF00664">
    <property type="entry name" value="ABC_membrane"/>
    <property type="match status" value="1"/>
</dbReference>
<keyword evidence="4" id="KW-0547">Nucleotide-binding</keyword>
<dbReference type="SMART" id="SM00382">
    <property type="entry name" value="AAA"/>
    <property type="match status" value="1"/>
</dbReference>
<feature type="transmembrane region" description="Helical" evidence="8">
    <location>
        <begin position="144"/>
        <end position="161"/>
    </location>
</feature>
<feature type="transmembrane region" description="Helical" evidence="8">
    <location>
        <begin position="273"/>
        <end position="289"/>
    </location>
</feature>
<dbReference type="InterPro" id="IPR017871">
    <property type="entry name" value="ABC_transporter-like_CS"/>
</dbReference>
<dbReference type="InterPro" id="IPR003593">
    <property type="entry name" value="AAA+_ATPase"/>
</dbReference>
<feature type="transmembrane region" description="Helical" evidence="8">
    <location>
        <begin position="58"/>
        <end position="75"/>
    </location>
</feature>
<reference evidence="12" key="1">
    <citation type="submission" date="2018-12" db="EMBL/GenBank/DDBJ databases">
        <title>Complete genome sequence of Paenibacillus sp. MBLB1234.</title>
        <authorList>
            <person name="Nam Y.-D."/>
            <person name="Kang J."/>
            <person name="Chung W.-H."/>
            <person name="Park Y.S."/>
        </authorList>
    </citation>
    <scope>NUCLEOTIDE SEQUENCE [LARGE SCALE GENOMIC DNA]</scope>
    <source>
        <strain evidence="12">MBLB1234</strain>
    </source>
</reference>
<dbReference type="Gene3D" id="3.40.50.300">
    <property type="entry name" value="P-loop containing nucleotide triphosphate hydrolases"/>
    <property type="match status" value="1"/>
</dbReference>
<evidence type="ECO:0000313" key="11">
    <source>
        <dbReference type="EMBL" id="AZS15985.1"/>
    </source>
</evidence>
<keyword evidence="5 11" id="KW-0067">ATP-binding</keyword>
<sequence>MKYWKAYFKFVKPYTKWIILTLIIGILKFGIPSLLPLVQKYVVDDILMNGAMDIEHKVSQLMIVLGITFVLFVIVRGPVEYARQYFAQFITAKILFDLRNKLYGHLQRLSLKYYQNTKVGEIISRFINDAEQTKNIVEVGMMNVWLDTFTLVFVLGFMFYLNPLLTLVSISIFPLYAIAVKVLYKRLKKLTKDRSAALAGIQAYLHERIQGISVIRSFALEKHDRKQFEAINGKYLNKAMAHSRWNAWTFAVINTLTDVAPLLVIGYGGYQVIQGHLTLGTFVAFFGYLDRLYAPLKRLINSSTILTQASASWERVLELLDEPYDMTDDQHAMQLPAGSHSVAFRNVWFKYQEQGSWVLKNISLQVNPGQTVAFVGMSGGGKSSLVGLIPRFYDIQKGSVIVGGKDVRQWTMESLRSKVGMVLQDNFLFSGTVRDNIMLGNPEADEEAVISAAKAANAHDFIMNLTQGYDTEVGERGVKLSGGQKQRIAIARVFLKDPSILILDEATSALDLESEHLIQQALQQLSKSRTTLIVAHRLSTITHADQIIVMKNGTVAERGTHEELMQKDGVYSQLYNIQNLNA</sequence>
<dbReference type="Gene3D" id="1.20.1560.10">
    <property type="entry name" value="ABC transporter type 1, transmembrane domain"/>
    <property type="match status" value="1"/>
</dbReference>
<feature type="transmembrane region" description="Helical" evidence="8">
    <location>
        <begin position="245"/>
        <end position="267"/>
    </location>
</feature>
<gene>
    <name evidence="11" type="ORF">EI981_17120</name>
</gene>
<comment type="similarity">
    <text evidence="2">Belongs to the ABC transporter superfamily.</text>
</comment>
<dbReference type="InterPro" id="IPR039421">
    <property type="entry name" value="Type_1_exporter"/>
</dbReference>
<dbReference type="AlphaFoldDB" id="A0A3Q9IA55"/>
<evidence type="ECO:0000256" key="4">
    <source>
        <dbReference type="ARBA" id="ARBA00022741"/>
    </source>
</evidence>
<dbReference type="PROSITE" id="PS50893">
    <property type="entry name" value="ABC_TRANSPORTER_2"/>
    <property type="match status" value="1"/>
</dbReference>
<dbReference type="CDD" id="cd03251">
    <property type="entry name" value="ABCC_MsbA"/>
    <property type="match status" value="1"/>
</dbReference>
<evidence type="ECO:0000256" key="8">
    <source>
        <dbReference type="SAM" id="Phobius"/>
    </source>
</evidence>
<comment type="subcellular location">
    <subcellularLocation>
        <location evidence="1">Cell membrane</location>
        <topology evidence="1">Multi-pass membrane protein</topology>
    </subcellularLocation>
</comment>
<feature type="transmembrane region" description="Helical" evidence="8">
    <location>
        <begin position="167"/>
        <end position="184"/>
    </location>
</feature>
<dbReference type="SUPFAM" id="SSF52540">
    <property type="entry name" value="P-loop containing nucleoside triphosphate hydrolases"/>
    <property type="match status" value="1"/>
</dbReference>
<dbReference type="PANTHER" id="PTHR43394">
    <property type="entry name" value="ATP-DEPENDENT PERMEASE MDL1, MITOCHONDRIAL"/>
    <property type="match status" value="1"/>
</dbReference>
<dbReference type="GO" id="GO:0015421">
    <property type="term" value="F:ABC-type oligopeptide transporter activity"/>
    <property type="evidence" value="ECO:0007669"/>
    <property type="project" value="TreeGrafter"/>
</dbReference>
<keyword evidence="6 8" id="KW-1133">Transmembrane helix</keyword>
<dbReference type="Pfam" id="PF00005">
    <property type="entry name" value="ABC_tran"/>
    <property type="match status" value="1"/>
</dbReference>
<dbReference type="OrthoDB" id="9770415at2"/>
<evidence type="ECO:0000256" key="6">
    <source>
        <dbReference type="ARBA" id="ARBA00022989"/>
    </source>
</evidence>
<evidence type="ECO:0000256" key="3">
    <source>
        <dbReference type="ARBA" id="ARBA00022692"/>
    </source>
</evidence>
<evidence type="ECO:0000259" key="9">
    <source>
        <dbReference type="PROSITE" id="PS50893"/>
    </source>
</evidence>
<name>A0A3Q9IA55_9BACL</name>
<dbReference type="GO" id="GO:0016887">
    <property type="term" value="F:ATP hydrolysis activity"/>
    <property type="evidence" value="ECO:0007669"/>
    <property type="project" value="InterPro"/>
</dbReference>
<dbReference type="SUPFAM" id="SSF90123">
    <property type="entry name" value="ABC transporter transmembrane region"/>
    <property type="match status" value="1"/>
</dbReference>
<evidence type="ECO:0000256" key="5">
    <source>
        <dbReference type="ARBA" id="ARBA00022840"/>
    </source>
</evidence>
<dbReference type="InterPro" id="IPR003439">
    <property type="entry name" value="ABC_transporter-like_ATP-bd"/>
</dbReference>
<evidence type="ECO:0000313" key="12">
    <source>
        <dbReference type="Proteomes" id="UP000270678"/>
    </source>
</evidence>
<dbReference type="EMBL" id="CP034346">
    <property type="protein sequence ID" value="AZS15985.1"/>
    <property type="molecule type" value="Genomic_DNA"/>
</dbReference>
<protein>
    <submittedName>
        <fullName evidence="11">ABC transporter ATP-binding protein</fullName>
    </submittedName>
</protein>
<evidence type="ECO:0000256" key="7">
    <source>
        <dbReference type="ARBA" id="ARBA00023136"/>
    </source>
</evidence>
<keyword evidence="7 8" id="KW-0472">Membrane</keyword>
<dbReference type="FunFam" id="3.40.50.300:FF:000218">
    <property type="entry name" value="Multidrug ABC transporter ATP-binding protein"/>
    <property type="match status" value="1"/>
</dbReference>
<evidence type="ECO:0000259" key="10">
    <source>
        <dbReference type="PROSITE" id="PS50929"/>
    </source>
</evidence>
<dbReference type="InterPro" id="IPR036640">
    <property type="entry name" value="ABC1_TM_sf"/>
</dbReference>
<keyword evidence="12" id="KW-1185">Reference proteome</keyword>
<evidence type="ECO:0000256" key="2">
    <source>
        <dbReference type="ARBA" id="ARBA00005417"/>
    </source>
</evidence>